<dbReference type="FunCoup" id="D4H3S4">
    <property type="interactions" value="48"/>
</dbReference>
<gene>
    <name evidence="4" type="primary">hypA</name>
    <name evidence="5" type="ordered locus">Dacet_2414</name>
</gene>
<dbReference type="InParanoid" id="D4H3S4"/>
<dbReference type="EMBL" id="CP001968">
    <property type="protein sequence ID" value="ADD69176.1"/>
    <property type="molecule type" value="Genomic_DNA"/>
</dbReference>
<feature type="binding site" evidence="4">
    <location>
        <position position="90"/>
    </location>
    <ligand>
        <name>Zn(2+)</name>
        <dbReference type="ChEBI" id="CHEBI:29105"/>
    </ligand>
</feature>
<dbReference type="Gene3D" id="3.30.2320.80">
    <property type="match status" value="1"/>
</dbReference>
<dbReference type="Proteomes" id="UP000002012">
    <property type="component" value="Chromosome"/>
</dbReference>
<feature type="binding site" evidence="4">
    <location>
        <position position="2"/>
    </location>
    <ligand>
        <name>Ni(2+)</name>
        <dbReference type="ChEBI" id="CHEBI:49786"/>
    </ligand>
</feature>
<protein>
    <recommendedName>
        <fullName evidence="4">Hydrogenase maturation factor HypA</fullName>
    </recommendedName>
</protein>
<dbReference type="PaxDb" id="522772-Dacet_2414"/>
<feature type="binding site" evidence="4">
    <location>
        <position position="74"/>
    </location>
    <ligand>
        <name>Zn(2+)</name>
        <dbReference type="ChEBI" id="CHEBI:29105"/>
    </ligand>
</feature>
<dbReference type="KEGG" id="dap:Dacet_2414"/>
<dbReference type="AlphaFoldDB" id="D4H3S4"/>
<keyword evidence="2 4" id="KW-0479">Metal-binding</keyword>
<dbReference type="InterPro" id="IPR000688">
    <property type="entry name" value="HypA/HybF"/>
</dbReference>
<organism evidence="5 6">
    <name type="scientific">Denitrovibrio acetiphilus (strain DSM 12809 / NBRC 114555 / N2460)</name>
    <dbReference type="NCBI Taxonomy" id="522772"/>
    <lineage>
        <taxon>Bacteria</taxon>
        <taxon>Pseudomonadati</taxon>
        <taxon>Deferribacterota</taxon>
        <taxon>Deferribacteres</taxon>
        <taxon>Deferribacterales</taxon>
        <taxon>Geovibrionaceae</taxon>
        <taxon>Denitrovibrio</taxon>
    </lineage>
</organism>
<evidence type="ECO:0000256" key="2">
    <source>
        <dbReference type="ARBA" id="ARBA00022723"/>
    </source>
</evidence>
<dbReference type="PIRSF" id="PIRSF004761">
    <property type="entry name" value="Hydrgn_mat_HypA"/>
    <property type="match status" value="1"/>
</dbReference>
<keyword evidence="6" id="KW-1185">Reference proteome</keyword>
<evidence type="ECO:0000313" key="6">
    <source>
        <dbReference type="Proteomes" id="UP000002012"/>
    </source>
</evidence>
<comment type="similarity">
    <text evidence="4">Belongs to the HypA/HybF family.</text>
</comment>
<dbReference type="GO" id="GO:0051604">
    <property type="term" value="P:protein maturation"/>
    <property type="evidence" value="ECO:0007669"/>
    <property type="project" value="InterPro"/>
</dbReference>
<dbReference type="OrthoDB" id="9800361at2"/>
<dbReference type="GO" id="GO:0016151">
    <property type="term" value="F:nickel cation binding"/>
    <property type="evidence" value="ECO:0007669"/>
    <property type="project" value="UniProtKB-UniRule"/>
</dbReference>
<keyword evidence="3 4" id="KW-0862">Zinc</keyword>
<dbReference type="HOGENOM" id="CLU_126929_3_0_0"/>
<keyword evidence="1 4" id="KW-0533">Nickel</keyword>
<comment type="function">
    <text evidence="4">Involved in the maturation of [NiFe] hydrogenases. Required for nickel insertion into the metal center of the hydrogenase.</text>
</comment>
<dbReference type="PANTHER" id="PTHR34535">
    <property type="entry name" value="HYDROGENASE MATURATION FACTOR HYPA"/>
    <property type="match status" value="1"/>
</dbReference>
<reference evidence="5 6" key="1">
    <citation type="journal article" date="2010" name="Stand. Genomic Sci.">
        <title>Complete genome sequence of Denitrovibrio acetiphilus type strain (N2460).</title>
        <authorList>
            <person name="Kiss H."/>
            <person name="Lang E."/>
            <person name="Lapidus A."/>
            <person name="Copeland A."/>
            <person name="Nolan M."/>
            <person name="Glavina Del Rio T."/>
            <person name="Chen F."/>
            <person name="Lucas S."/>
            <person name="Tice H."/>
            <person name="Cheng J.F."/>
            <person name="Han C."/>
            <person name="Goodwin L."/>
            <person name="Pitluck S."/>
            <person name="Liolios K."/>
            <person name="Pati A."/>
            <person name="Ivanova N."/>
            <person name="Mavromatis K."/>
            <person name="Chen A."/>
            <person name="Palaniappan K."/>
            <person name="Land M."/>
            <person name="Hauser L."/>
            <person name="Chang Y.J."/>
            <person name="Jeffries C.D."/>
            <person name="Detter J.C."/>
            <person name="Brettin T."/>
            <person name="Spring S."/>
            <person name="Rohde M."/>
            <person name="Goker M."/>
            <person name="Woyke T."/>
            <person name="Bristow J."/>
            <person name="Eisen J.A."/>
            <person name="Markowitz V."/>
            <person name="Hugenholtz P."/>
            <person name="Kyrpides N.C."/>
            <person name="Klenk H.P."/>
        </authorList>
    </citation>
    <scope>NUCLEOTIDE SEQUENCE [LARGE SCALE GENOMIC DNA]</scope>
    <source>
        <strain evidence="6">DSM 12809 / NBRC 114555 / N2460</strain>
    </source>
</reference>
<dbReference type="eggNOG" id="COG0375">
    <property type="taxonomic scope" value="Bacteria"/>
</dbReference>
<evidence type="ECO:0000313" key="5">
    <source>
        <dbReference type="EMBL" id="ADD69176.1"/>
    </source>
</evidence>
<accession>D4H3S4</accession>
<evidence type="ECO:0000256" key="3">
    <source>
        <dbReference type="ARBA" id="ARBA00022833"/>
    </source>
</evidence>
<evidence type="ECO:0000256" key="4">
    <source>
        <dbReference type="HAMAP-Rule" id="MF_00213"/>
    </source>
</evidence>
<dbReference type="GO" id="GO:0008270">
    <property type="term" value="F:zinc ion binding"/>
    <property type="evidence" value="ECO:0007669"/>
    <property type="project" value="UniProtKB-UniRule"/>
</dbReference>
<dbReference type="STRING" id="522772.Dacet_2414"/>
<dbReference type="RefSeq" id="WP_013011677.1">
    <property type="nucleotide sequence ID" value="NC_013943.1"/>
</dbReference>
<evidence type="ECO:0000256" key="1">
    <source>
        <dbReference type="ARBA" id="ARBA00022596"/>
    </source>
</evidence>
<name>D4H3S4_DENA2</name>
<dbReference type="Pfam" id="PF01155">
    <property type="entry name" value="HypA"/>
    <property type="match status" value="1"/>
</dbReference>
<dbReference type="HAMAP" id="MF_00213">
    <property type="entry name" value="HypA_HybF"/>
    <property type="match status" value="1"/>
</dbReference>
<dbReference type="PANTHER" id="PTHR34535:SF3">
    <property type="entry name" value="HYDROGENASE MATURATION FACTOR HYPA"/>
    <property type="match status" value="1"/>
</dbReference>
<sequence>MHEASIAASLIEIVKETAANHQAKKVTKVFVQIGRLAGIEIDSLQFAYDAIKEDHNIIKDSEIIIEDVRITGKCQKCGVIDTYDEMFFKCSKCGSYEVELLTGEELKITEIEVD</sequence>
<proteinExistence type="inferred from homology"/>
<feature type="binding site" evidence="4">
    <location>
        <position position="77"/>
    </location>
    <ligand>
        <name>Zn(2+)</name>
        <dbReference type="ChEBI" id="CHEBI:29105"/>
    </ligand>
</feature>
<feature type="binding site" evidence="4">
    <location>
        <position position="93"/>
    </location>
    <ligand>
        <name>Zn(2+)</name>
        <dbReference type="ChEBI" id="CHEBI:29105"/>
    </ligand>
</feature>